<dbReference type="EMBL" id="CP014230">
    <property type="protein sequence ID" value="AMD93325.1"/>
    <property type="molecule type" value="Genomic_DNA"/>
</dbReference>
<name>A0A0X8JR12_9BACT</name>
<dbReference type="NCBIfam" id="TIGR00261">
    <property type="entry name" value="traB"/>
    <property type="match status" value="1"/>
</dbReference>
<evidence type="ECO:0000256" key="1">
    <source>
        <dbReference type="SAM" id="Phobius"/>
    </source>
</evidence>
<feature type="transmembrane region" description="Helical" evidence="1">
    <location>
        <begin position="281"/>
        <end position="299"/>
    </location>
</feature>
<dbReference type="CDD" id="cd14726">
    <property type="entry name" value="TraB_PrgY-like"/>
    <property type="match status" value="1"/>
</dbReference>
<feature type="transmembrane region" description="Helical" evidence="1">
    <location>
        <begin position="305"/>
        <end position="330"/>
    </location>
</feature>
<dbReference type="Proteomes" id="UP000063964">
    <property type="component" value="Chromosome"/>
</dbReference>
<keyword evidence="1" id="KW-0472">Membrane</keyword>
<gene>
    <name evidence="2" type="ORF">AXF15_09590</name>
</gene>
<keyword evidence="3" id="KW-1185">Reference proteome</keyword>
<dbReference type="InterPro" id="IPR046345">
    <property type="entry name" value="TraB_PrgY-like"/>
</dbReference>
<dbReference type="KEGG" id="doa:AXF15_09590"/>
<protein>
    <submittedName>
        <fullName evidence="2">Conjugal transfer protein TraB</fullName>
    </submittedName>
</protein>
<dbReference type="PANTHER" id="PTHR21530:SF7">
    <property type="entry name" value="TRAB DOMAIN-CONTAINING PROTEIN"/>
    <property type="match status" value="1"/>
</dbReference>
<feature type="transmembrane region" description="Helical" evidence="1">
    <location>
        <begin position="363"/>
        <end position="387"/>
    </location>
</feature>
<reference evidence="3" key="1">
    <citation type="submission" date="2016-02" db="EMBL/GenBank/DDBJ databases">
        <authorList>
            <person name="Holder M.E."/>
            <person name="Ajami N.J."/>
            <person name="Petrosino J.F."/>
        </authorList>
    </citation>
    <scope>NUCLEOTIDE SEQUENCE [LARGE SCALE GENOMIC DNA]</scope>
    <source>
        <strain evidence="3">DSM 12838</strain>
    </source>
</reference>
<proteinExistence type="predicted"/>
<organism evidence="2 3">
    <name type="scientific">Desulfomicrobium orale DSM 12838</name>
    <dbReference type="NCBI Taxonomy" id="888061"/>
    <lineage>
        <taxon>Bacteria</taxon>
        <taxon>Pseudomonadati</taxon>
        <taxon>Thermodesulfobacteriota</taxon>
        <taxon>Desulfovibrionia</taxon>
        <taxon>Desulfovibrionales</taxon>
        <taxon>Desulfomicrobiaceae</taxon>
        <taxon>Desulfomicrobium</taxon>
    </lineage>
</organism>
<dbReference type="RefSeq" id="WP_066606590.1">
    <property type="nucleotide sequence ID" value="NZ_CP014230.1"/>
</dbReference>
<dbReference type="PANTHER" id="PTHR21530">
    <property type="entry name" value="PHEROMONE SHUTDOWN PROTEIN"/>
    <property type="match status" value="1"/>
</dbReference>
<evidence type="ECO:0000313" key="3">
    <source>
        <dbReference type="Proteomes" id="UP000063964"/>
    </source>
</evidence>
<dbReference type="STRING" id="888061.AXF15_09590"/>
<accession>A0A0X8JR12</accession>
<keyword evidence="1" id="KW-1133">Transmembrane helix</keyword>
<sequence length="390" mass="42824">MTYENLPESVTVVEEDGRRFFLVGTAHVSLESVEDVRKTVEIVQPDTICIELCQSRHQAMTRRDDWRGMDIYKVIKEGKAVFLMIQLVLQAFYRKIGDKLGVQPGAEMMEGARLAQETGATLVLADRDVQVTLKRVWAALSFWKKFRLLSQLLAGIFVDEDVDKDMIEDMKKKDQLASIMGAFAEQFPQIKERLIDERDIYLAQKVRRAPGRDIVAVVGAGHVPGMRRYLGQDIDLAPLEELPPPSRWGAFWKWGLPGFFVALLAAGFFRGGADASASAVSIWVVVTGIGAALGSLAALGHPLTILASFVAAPFTTLHPLIAAGWVAGLVQAWVKKPTVSDLEELPTSVMSVKGFWLNPVSRILLVVIFANLGATLGVFVSGSMIAAKVF</sequence>
<evidence type="ECO:0000313" key="2">
    <source>
        <dbReference type="EMBL" id="AMD93325.1"/>
    </source>
</evidence>
<dbReference type="AlphaFoldDB" id="A0A0X8JR12"/>
<feature type="transmembrane region" description="Helical" evidence="1">
    <location>
        <begin position="251"/>
        <end position="269"/>
    </location>
</feature>
<dbReference type="InterPro" id="IPR002816">
    <property type="entry name" value="TraB/PrgY/GumN_fam"/>
</dbReference>
<dbReference type="Pfam" id="PF01963">
    <property type="entry name" value="TraB_PrgY_gumN"/>
    <property type="match status" value="1"/>
</dbReference>
<keyword evidence="1" id="KW-0812">Transmembrane</keyword>
<dbReference type="InterPro" id="IPR005230">
    <property type="entry name" value="TraB_bac"/>
</dbReference>